<dbReference type="InterPro" id="IPR029063">
    <property type="entry name" value="SAM-dependent_MTases_sf"/>
</dbReference>
<dbReference type="OrthoDB" id="16079at2759"/>
<dbReference type="Proteomes" id="UP000799771">
    <property type="component" value="Unassembled WGS sequence"/>
</dbReference>
<evidence type="ECO:0000313" key="1">
    <source>
        <dbReference type="EMBL" id="KAF2129870.1"/>
    </source>
</evidence>
<keyword evidence="2" id="KW-1185">Reference proteome</keyword>
<gene>
    <name evidence="1" type="ORF">P153DRAFT_366374</name>
</gene>
<dbReference type="AlphaFoldDB" id="A0A6A6ADL7"/>
<accession>A0A6A6ADL7</accession>
<dbReference type="GeneID" id="54408471"/>
<dbReference type="RefSeq" id="XP_033524257.1">
    <property type="nucleotide sequence ID" value="XM_033668039.1"/>
</dbReference>
<evidence type="ECO:0000313" key="2">
    <source>
        <dbReference type="Proteomes" id="UP000799771"/>
    </source>
</evidence>
<organism evidence="1 2">
    <name type="scientific">Dothidotthia symphoricarpi CBS 119687</name>
    <dbReference type="NCBI Taxonomy" id="1392245"/>
    <lineage>
        <taxon>Eukaryota</taxon>
        <taxon>Fungi</taxon>
        <taxon>Dikarya</taxon>
        <taxon>Ascomycota</taxon>
        <taxon>Pezizomycotina</taxon>
        <taxon>Dothideomycetes</taxon>
        <taxon>Pleosporomycetidae</taxon>
        <taxon>Pleosporales</taxon>
        <taxon>Dothidotthiaceae</taxon>
        <taxon>Dothidotthia</taxon>
    </lineage>
</organism>
<dbReference type="EMBL" id="ML977505">
    <property type="protein sequence ID" value="KAF2129870.1"/>
    <property type="molecule type" value="Genomic_DNA"/>
</dbReference>
<dbReference type="Gene3D" id="3.40.50.150">
    <property type="entry name" value="Vaccinia Virus protein VP39"/>
    <property type="match status" value="1"/>
</dbReference>
<name>A0A6A6ADL7_9PLEO</name>
<reference evidence="1" key="1">
    <citation type="journal article" date="2020" name="Stud. Mycol.">
        <title>101 Dothideomycetes genomes: a test case for predicting lifestyles and emergence of pathogens.</title>
        <authorList>
            <person name="Haridas S."/>
            <person name="Albert R."/>
            <person name="Binder M."/>
            <person name="Bloem J."/>
            <person name="Labutti K."/>
            <person name="Salamov A."/>
            <person name="Andreopoulos B."/>
            <person name="Baker S."/>
            <person name="Barry K."/>
            <person name="Bills G."/>
            <person name="Bluhm B."/>
            <person name="Cannon C."/>
            <person name="Castanera R."/>
            <person name="Culley D."/>
            <person name="Daum C."/>
            <person name="Ezra D."/>
            <person name="Gonzalez J."/>
            <person name="Henrissat B."/>
            <person name="Kuo A."/>
            <person name="Liang C."/>
            <person name="Lipzen A."/>
            <person name="Lutzoni F."/>
            <person name="Magnuson J."/>
            <person name="Mondo S."/>
            <person name="Nolan M."/>
            <person name="Ohm R."/>
            <person name="Pangilinan J."/>
            <person name="Park H.-J."/>
            <person name="Ramirez L."/>
            <person name="Alfaro M."/>
            <person name="Sun H."/>
            <person name="Tritt A."/>
            <person name="Yoshinaga Y."/>
            <person name="Zwiers L.-H."/>
            <person name="Turgeon B."/>
            <person name="Goodwin S."/>
            <person name="Spatafora J."/>
            <person name="Crous P."/>
            <person name="Grigoriev I."/>
        </authorList>
    </citation>
    <scope>NUCLEOTIDE SEQUENCE</scope>
    <source>
        <strain evidence="1">CBS 119687</strain>
    </source>
</reference>
<proteinExistence type="predicted"/>
<sequence length="481" mass="54851">MVDDGVFPHQTRRDAFDGSAQEVNNTLLVTGSLVWDPRLPGLGFDSMAKQLFNLFASAAWKNDGFHSFGPVRSLFWVEHDDFKPLIAQSIVALQKANRVLELTHNLNVVVAAEHRERPVGRGSLGREPQHELESVVRALRSGRDQGMELPAHRRENIHDFAAHVDEASNGTGISSVAFLHNYLREQDMAGKSAVGMLQEGILNCYRYERDLVEKNPDLAFNSDWILNNKNKSGQVHVNHPAKNEISVFSRMRSQFAKIVRTKQEIEKIADIGEELYLTECKVLSIEDGPEKDNLLKKTTELEEAWKHAMSTTDTHNRQLPPTELDDRIALRHPPSPRLQWDKRPYEPLIMRTNEAWPQNRLGLISAEPFPRTADQNPEWHEWVQDFIFGLCSHSTDSVVEALDKMQHGMSDIVSKCPSLMDPKKGGRLNLKNLRVRLLTGEMITELLAAYRDWPFKAPGTDHDKYFRYKSGSFDFSTDNWP</sequence>
<protein>
    <submittedName>
        <fullName evidence="1">Uncharacterized protein</fullName>
    </submittedName>
</protein>